<reference evidence="2" key="1">
    <citation type="submission" date="2021-04" db="EMBL/GenBank/DDBJ databases">
        <title>Microbacterium tenobrionis sp. nov. and Microbacterium allomyrinae sp. nov., isolated from larvae of Tenobrio molitor and Allomyrina dichotoma, respectively.</title>
        <authorList>
            <person name="Lee S.D."/>
        </authorList>
    </citation>
    <scope>NUCLEOTIDE SEQUENCE</scope>
    <source>
        <strain evidence="2">BWT-G7</strain>
    </source>
</reference>
<dbReference type="PANTHER" id="PTHR40469">
    <property type="entry name" value="SECRETED GLYCOSYL HYDROLASE"/>
    <property type="match status" value="1"/>
</dbReference>
<dbReference type="EMBL" id="JAGTTN010000001">
    <property type="protein sequence ID" value="MCC2031636.1"/>
    <property type="molecule type" value="Genomic_DNA"/>
</dbReference>
<name>A0A9X1LTM1_9MICO</name>
<accession>A0A9X1LTM1</accession>
<sequence>MVAMNSPHPHSSARATAAPRAVIASGAGRYADPWHPYAATSTRLADILRGDGWHVEVIDDPDCALASLEGAQLLVVNAGDPWRGDNTTRGIDPAAESGLDAALDRGIGVIATHSALSSLRDYPSWRAAIGGEWEEGRSWHPEIGDATVRVVDPERSLVGEDFTIFDERYTDLVVDSGVSVLAVHDLDGVAHPVVWTNETRPGTRLVRSVVSALGHDARAYDSAGLRALLARAARWAGGVED</sequence>
<dbReference type="SUPFAM" id="SSF52317">
    <property type="entry name" value="Class I glutamine amidotransferase-like"/>
    <property type="match status" value="1"/>
</dbReference>
<evidence type="ECO:0000313" key="3">
    <source>
        <dbReference type="Proteomes" id="UP001139354"/>
    </source>
</evidence>
<feature type="domain" description="ThuA-like" evidence="1">
    <location>
        <begin position="37"/>
        <end position="236"/>
    </location>
</feature>
<organism evidence="2 3">
    <name type="scientific">Microbacterium allomyrinae</name>
    <dbReference type="NCBI Taxonomy" id="2830666"/>
    <lineage>
        <taxon>Bacteria</taxon>
        <taxon>Bacillati</taxon>
        <taxon>Actinomycetota</taxon>
        <taxon>Actinomycetes</taxon>
        <taxon>Micrococcales</taxon>
        <taxon>Microbacteriaceae</taxon>
        <taxon>Microbacterium</taxon>
    </lineage>
</organism>
<gene>
    <name evidence="2" type="ORF">KEC57_05500</name>
</gene>
<protein>
    <submittedName>
        <fullName evidence="2">ThuA domain-containing protein</fullName>
    </submittedName>
</protein>
<dbReference type="Gene3D" id="3.40.50.880">
    <property type="match status" value="1"/>
</dbReference>
<proteinExistence type="predicted"/>
<comment type="caution">
    <text evidence="2">The sequence shown here is derived from an EMBL/GenBank/DDBJ whole genome shotgun (WGS) entry which is preliminary data.</text>
</comment>
<evidence type="ECO:0000259" key="1">
    <source>
        <dbReference type="Pfam" id="PF06283"/>
    </source>
</evidence>
<evidence type="ECO:0000313" key="2">
    <source>
        <dbReference type="EMBL" id="MCC2031636.1"/>
    </source>
</evidence>
<keyword evidence="3" id="KW-1185">Reference proteome</keyword>
<dbReference type="InterPro" id="IPR029062">
    <property type="entry name" value="Class_I_gatase-like"/>
</dbReference>
<dbReference type="AlphaFoldDB" id="A0A9X1LTM1"/>
<dbReference type="InterPro" id="IPR029010">
    <property type="entry name" value="ThuA-like"/>
</dbReference>
<dbReference type="Proteomes" id="UP001139354">
    <property type="component" value="Unassembled WGS sequence"/>
</dbReference>
<dbReference type="Pfam" id="PF06283">
    <property type="entry name" value="ThuA"/>
    <property type="match status" value="1"/>
</dbReference>
<dbReference type="PANTHER" id="PTHR40469:SF2">
    <property type="entry name" value="GALACTOSE-BINDING DOMAIN-LIKE SUPERFAMILY PROTEIN"/>
    <property type="match status" value="1"/>
</dbReference>